<dbReference type="Proteomes" id="UP000069912">
    <property type="component" value="Chromosome"/>
</dbReference>
<dbReference type="GeneID" id="92902858"/>
<organism evidence="1 3">
    <name type="scientific">Aerococcus sanguinicola</name>
    <dbReference type="NCBI Taxonomy" id="119206"/>
    <lineage>
        <taxon>Bacteria</taxon>
        <taxon>Bacillati</taxon>
        <taxon>Bacillota</taxon>
        <taxon>Bacilli</taxon>
        <taxon>Lactobacillales</taxon>
        <taxon>Aerococcaceae</taxon>
        <taxon>Aerococcus</taxon>
    </lineage>
</organism>
<evidence type="ECO:0000313" key="4">
    <source>
        <dbReference type="Proteomes" id="UP000234239"/>
    </source>
</evidence>
<dbReference type="InterPro" id="IPR036270">
    <property type="entry name" value="UPF0358_sf"/>
</dbReference>
<dbReference type="EMBL" id="CP014160">
    <property type="protein sequence ID" value="AMB93624.1"/>
    <property type="molecule type" value="Genomic_DNA"/>
</dbReference>
<dbReference type="Gene3D" id="1.10.287.750">
    <property type="entry name" value="SO2669-like"/>
    <property type="match status" value="1"/>
</dbReference>
<reference evidence="3" key="2">
    <citation type="submission" date="2016-01" db="EMBL/GenBank/DDBJ databases">
        <title>Six Aerococcus type strain genome sequencing and assembly using PacBio and Illumina Hiseq.</title>
        <authorList>
            <person name="Carkaci D."/>
            <person name="Dargis R."/>
            <person name="Nielsen X.C."/>
            <person name="Skovgaard O."/>
            <person name="Fuursted K."/>
            <person name="Christensen J.J."/>
        </authorList>
    </citation>
    <scope>NUCLEOTIDE SEQUENCE [LARGE SCALE GENOMIC DNA]</scope>
    <source>
        <strain evidence="3">CCUG43001</strain>
    </source>
</reference>
<proteinExistence type="predicted"/>
<evidence type="ECO:0000313" key="2">
    <source>
        <dbReference type="EMBL" id="PKZ21646.1"/>
    </source>
</evidence>
<accession>A0A120I931</accession>
<sequence length="105" mass="12178">MDIDRKQAEEILLHEAQRISHLILSQKEHLCFAQCPAFEEIVDTQMYGFSKQVAYAIAIGAISKDKGHQIIKELENTLNQVYTEIFEEGQFYHVEGDHRVNRKDS</sequence>
<reference evidence="2 4" key="3">
    <citation type="submission" date="2017-12" db="EMBL/GenBank/DDBJ databases">
        <title>Phylogenetic diversity of female urinary microbiome.</title>
        <authorList>
            <person name="Thomas-White K."/>
            <person name="Wolfe A.J."/>
        </authorList>
    </citation>
    <scope>NUCLEOTIDE SEQUENCE [LARGE SCALE GENOMIC DNA]</scope>
    <source>
        <strain evidence="2 4">UMB0139</strain>
    </source>
</reference>
<dbReference type="InterPro" id="IPR009983">
    <property type="entry name" value="UPF0358"/>
</dbReference>
<dbReference type="SUPFAM" id="SSF140404">
    <property type="entry name" value="EF2458-like"/>
    <property type="match status" value="1"/>
</dbReference>
<evidence type="ECO:0000313" key="1">
    <source>
        <dbReference type="EMBL" id="AMB93624.1"/>
    </source>
</evidence>
<dbReference type="AlphaFoldDB" id="A0A120I931"/>
<dbReference type="KEGG" id="asan:AWM72_02085"/>
<dbReference type="OrthoDB" id="2135235at2"/>
<evidence type="ECO:0000313" key="3">
    <source>
        <dbReference type="Proteomes" id="UP000069912"/>
    </source>
</evidence>
<dbReference type="Proteomes" id="UP000234239">
    <property type="component" value="Unassembled WGS sequence"/>
</dbReference>
<protein>
    <submittedName>
        <fullName evidence="2">DUF1507 domain-containing protein</fullName>
    </submittedName>
</protein>
<gene>
    <name evidence="1" type="ORF">AWM72_02085</name>
    <name evidence="2" type="ORF">CYJ28_07010</name>
</gene>
<name>A0A120I931_9LACT</name>
<reference evidence="1 3" key="1">
    <citation type="journal article" date="2016" name="Genome Announc.">
        <title>Complete Genome Sequences of Aerococcus christensenii CCUG 28831T, Aerococcus sanguinicola CCUG 43001T, Aerococcus urinae CCUG 36881T, Aerococcus urinaeequi CCUG 28094T, Aerococcus urinaehominis CCUG 42038 BT, and Aerococcus viridans CCUG 4311T.</title>
        <authorList>
            <person name="Carkaci D."/>
            <person name="Dargis R."/>
            <person name="Nielsen X.C."/>
            <person name="Skovgaard O."/>
            <person name="Fuursted K."/>
            <person name="Christensen J.J."/>
        </authorList>
    </citation>
    <scope>NUCLEOTIDE SEQUENCE [LARGE SCALE GENOMIC DNA]</scope>
    <source>
        <strain evidence="1 3">CCUG43001</strain>
    </source>
</reference>
<dbReference type="EMBL" id="PKGY01000003">
    <property type="protein sequence ID" value="PKZ21646.1"/>
    <property type="molecule type" value="Genomic_DNA"/>
</dbReference>
<dbReference type="Pfam" id="PF07408">
    <property type="entry name" value="DUF1507"/>
    <property type="match status" value="1"/>
</dbReference>
<keyword evidence="3" id="KW-1185">Reference proteome</keyword>
<dbReference type="RefSeq" id="WP_067972446.1">
    <property type="nucleotide sequence ID" value="NZ_CAJHKM010000004.1"/>
</dbReference>